<name>A0A803Q119_CANSA</name>
<organism evidence="1 2">
    <name type="scientific">Cannabis sativa</name>
    <name type="common">Hemp</name>
    <name type="synonym">Marijuana</name>
    <dbReference type="NCBI Taxonomy" id="3483"/>
    <lineage>
        <taxon>Eukaryota</taxon>
        <taxon>Viridiplantae</taxon>
        <taxon>Streptophyta</taxon>
        <taxon>Embryophyta</taxon>
        <taxon>Tracheophyta</taxon>
        <taxon>Spermatophyta</taxon>
        <taxon>Magnoliopsida</taxon>
        <taxon>eudicotyledons</taxon>
        <taxon>Gunneridae</taxon>
        <taxon>Pentapetalae</taxon>
        <taxon>rosids</taxon>
        <taxon>fabids</taxon>
        <taxon>Rosales</taxon>
        <taxon>Cannabaceae</taxon>
        <taxon>Cannabis</taxon>
    </lineage>
</organism>
<protein>
    <submittedName>
        <fullName evidence="1">Uncharacterized protein</fullName>
    </submittedName>
</protein>
<keyword evidence="2" id="KW-1185">Reference proteome</keyword>
<reference evidence="1" key="2">
    <citation type="submission" date="2021-03" db="UniProtKB">
        <authorList>
            <consortium name="EnsemblPlants"/>
        </authorList>
    </citation>
    <scope>IDENTIFICATION</scope>
</reference>
<dbReference type="Proteomes" id="UP000596661">
    <property type="component" value="Chromosome 7"/>
</dbReference>
<dbReference type="EMBL" id="UZAU01000655">
    <property type="status" value="NOT_ANNOTATED_CDS"/>
    <property type="molecule type" value="Genomic_DNA"/>
</dbReference>
<dbReference type="Gramene" id="evm.model.07.1042">
    <property type="protein sequence ID" value="cds.evm.model.07.1042"/>
    <property type="gene ID" value="evm.TU.07.1042"/>
</dbReference>
<dbReference type="EnsemblPlants" id="evm.model.07.1042">
    <property type="protein sequence ID" value="cds.evm.model.07.1042"/>
    <property type="gene ID" value="evm.TU.07.1042"/>
</dbReference>
<evidence type="ECO:0000313" key="2">
    <source>
        <dbReference type="Proteomes" id="UP000596661"/>
    </source>
</evidence>
<sequence length="93" mass="10241">MFYKTNMVSYVKILKLQELHLAPSRTRSSMARTQATNYATTTAHPPPVVNANLALSPSQTSVENQVRIDDPVQNSQSTAINPVLNSRSILIDS</sequence>
<reference evidence="1" key="1">
    <citation type="submission" date="2018-11" db="EMBL/GenBank/DDBJ databases">
        <authorList>
            <person name="Grassa J C."/>
        </authorList>
    </citation>
    <scope>NUCLEOTIDE SEQUENCE [LARGE SCALE GENOMIC DNA]</scope>
</reference>
<dbReference type="AlphaFoldDB" id="A0A803Q119"/>
<accession>A0A803Q119</accession>
<proteinExistence type="predicted"/>
<evidence type="ECO:0000313" key="1">
    <source>
        <dbReference type="EnsemblPlants" id="cds.evm.model.07.1042"/>
    </source>
</evidence>